<feature type="compositionally biased region" description="Gly residues" evidence="1">
    <location>
        <begin position="591"/>
        <end position="601"/>
    </location>
</feature>
<dbReference type="PANTHER" id="PTHR32305">
    <property type="match status" value="1"/>
</dbReference>
<evidence type="ECO:0000313" key="2">
    <source>
        <dbReference type="EMBL" id="MBK1815108.1"/>
    </source>
</evidence>
<evidence type="ECO:0008006" key="4">
    <source>
        <dbReference type="Google" id="ProtNLM"/>
    </source>
</evidence>
<organism evidence="2 3">
    <name type="scientific">Luteolibacter yonseiensis</name>
    <dbReference type="NCBI Taxonomy" id="1144680"/>
    <lineage>
        <taxon>Bacteria</taxon>
        <taxon>Pseudomonadati</taxon>
        <taxon>Verrucomicrobiota</taxon>
        <taxon>Verrucomicrobiia</taxon>
        <taxon>Verrucomicrobiales</taxon>
        <taxon>Verrucomicrobiaceae</taxon>
        <taxon>Luteolibacter</taxon>
    </lineage>
</organism>
<feature type="compositionally biased region" description="Low complexity" evidence="1">
    <location>
        <begin position="469"/>
        <end position="545"/>
    </location>
</feature>
<dbReference type="NCBIfam" id="TIGR01643">
    <property type="entry name" value="YD_repeat_2x"/>
    <property type="match status" value="2"/>
</dbReference>
<dbReference type="Gene3D" id="2.180.10.10">
    <property type="entry name" value="RHS repeat-associated core"/>
    <property type="match status" value="3"/>
</dbReference>
<dbReference type="InterPro" id="IPR022385">
    <property type="entry name" value="Rhs_assc_core"/>
</dbReference>
<feature type="region of interest" description="Disordered" evidence="1">
    <location>
        <begin position="460"/>
        <end position="614"/>
    </location>
</feature>
<reference evidence="2" key="1">
    <citation type="submission" date="2021-01" db="EMBL/GenBank/DDBJ databases">
        <title>Modified the classification status of verrucomicrobia.</title>
        <authorList>
            <person name="Feng X."/>
        </authorList>
    </citation>
    <scope>NUCLEOTIDE SEQUENCE</scope>
    <source>
        <strain evidence="2">JCM 18052</strain>
    </source>
</reference>
<dbReference type="Proteomes" id="UP000600139">
    <property type="component" value="Unassembled WGS sequence"/>
</dbReference>
<accession>A0A934V9G3</accession>
<dbReference type="InterPro" id="IPR006530">
    <property type="entry name" value="YD"/>
</dbReference>
<name>A0A934V9G3_9BACT</name>
<keyword evidence="3" id="KW-1185">Reference proteome</keyword>
<dbReference type="EMBL" id="JAENIK010000005">
    <property type="protein sequence ID" value="MBK1815108.1"/>
    <property type="molecule type" value="Genomic_DNA"/>
</dbReference>
<dbReference type="InterPro" id="IPR050708">
    <property type="entry name" value="T6SS_VgrG/RHS"/>
</dbReference>
<gene>
    <name evidence="2" type="ORF">JIN84_05765</name>
</gene>
<proteinExistence type="predicted"/>
<dbReference type="Pfam" id="PF05593">
    <property type="entry name" value="RHS_repeat"/>
    <property type="match status" value="1"/>
</dbReference>
<protein>
    <recommendedName>
        <fullName evidence="4">RHS repeat-associated core domain-containing protein</fullName>
    </recommendedName>
</protein>
<evidence type="ECO:0000313" key="3">
    <source>
        <dbReference type="Proteomes" id="UP000600139"/>
    </source>
</evidence>
<dbReference type="NCBIfam" id="TIGR03696">
    <property type="entry name" value="Rhs_assc_core"/>
    <property type="match status" value="1"/>
</dbReference>
<comment type="caution">
    <text evidence="2">The sequence shown here is derived from an EMBL/GenBank/DDBJ whole genome shotgun (WGS) entry which is preliminary data.</text>
</comment>
<evidence type="ECO:0000256" key="1">
    <source>
        <dbReference type="SAM" id="MobiDB-lite"/>
    </source>
</evidence>
<dbReference type="InterPro" id="IPR031325">
    <property type="entry name" value="RHS_repeat"/>
</dbReference>
<sequence>MNYQLKNSIRNLPVVAPEENGSGKTYQVASNYDSYGRLVWEKSPRGFITNYVYDVATGAVVRKIEDALVTPLSGAPEGWVTPPGGGLHLVTDYDIDRYGRVIRELGPVHNVQLAPTDAFTTAVRQVAYTLYLDAAQEVRRANGHATGSAGSYTFKTVGAVTITRTKLVEGGTVEERIEATRECDVGMLTAGEDFDDRCRWSKWSFETTDQWGKVSEGRVYHVIPATGSGTVGTHYEKVEYGYDAMKRLVRVKDETGTITRTVYDARGLVTATWVGTDDTGATDAMPRPVVTPATANNMVLVAENVYDNGAAGGDGLLTKIVRKAGDDPEDDREELRAYDSLGNLTEVRTSDGDMDLLAVYGYDSLGRVREVVRYRDSVGAGNFLGKEVNHHDSEGRIYRHEVWGAEDGVLTAAPLVSNRWFDASGNLIKETGPSSNAAVKYVYDGVERNLARYVVIEGDHPVTSGGSGSSSLGGELSSSSASGSNEWGFSSDSDSDKASSSSSSSGSPSSSSSSSSSSGGSPSSSGSGSESSGSESSGSESSGSGDSSGDGSGSGGSDDGSDDGSGSGDSSGSETDPMASCPDCDEDSGVGESGAGVGTDDGSGAPSCPMEQSEGPVRYATGELLHKAVDLSWKGFGFKWGHTRSYSNRMGRDGDGLNGYRWLLKELSHVAQNQGPDRNLMAVVTGANSTTWIEPRTDGSLRSLFGHRSQMIAEGTGLKLHLPDGSLKKFYGNTPAVAKKLRGRMKSLVNRNGNEMTLTYYSDGRLDKAQWAGEGRTGVFNYDYFTSDVGRNGRICAITQTIDGVNLQRVRYDYYQVESGGSPGDLKIALVEQWNTETGTWVEIRRNYYRYYVAGEANGFAHGLKMIIGPAGCRRMMTGGVSFVTTTDEELLGFSDFYFEYDGARRVKHEKINGGSMPYSFEYWKNPTEPSLSQVNTWATRTTETRPDGSKNIVYSNAGGKAILSILRAVGGASWHTYREYNSDYQTTLDARSSAIAGVTEPVIGGSSTLTVTLSDTGRVKIYDYNEETDPVAPRYLKSVSEQPGGNSSLREMLKSHSYGKHGDVAGGFKGVVTKTATETKVGGKTLRETKDYQFHDGAAIVTPPGAGGTYYPPNYISDDYVHLQETRTYDKGGNIILTSRSERYHDETARGPLYGANPGPGLAKGRRTYTAYWPDAIGRVRATAEYGTNSGADLTRPGVPPATSDSVLVTTRRFAGNGEANAIVDTLGRVTSWKSDARGRRTELVENEVDGGTATDQNRTTNYEYHSNSQLRKLIVKNAVTGDQETEWCYGVTPAGGSAIAHNGLVRRKKMADGGSYTNQYNRQGQAIRYTDPNGTVHEYEYDKLGRLVHDSVTAFGTGIDDLVTGISRGYSDQGQLAVVSSHRVGGTVNQVRFEYNAWGQLAADRQSVIGSVISTTPSVTYGYRDGTGNDIRPVSITHPSGRKINYRYGTAGGLNEQLGRIGSLRVEGATVDLVSYQYVGLDRFIRTSYVEGGMELNYNFTGGNSGDPYGGWDRHGRTREMRWMKGSTQIDRHAYTYDRAGQRLTQTNSPGGTNESQAFVYDGLRQLKNRIRGGTIRMEEFSYDPIGNWTGYDVWEDGVQTLDQSRVHNASNMLTQIDGSSALLAHDATGNLTQCPPDVGGSWSDSHQLKWDAWNRLAEVRDGSGDLIAAYEYDGLMRRTKAVTPDLATDTYYNHMWRPVEEHLDDGSTTTTHSYDWGLRYRDDLVRRVRKEGSGTPVVHYALHDYYNVTAITSSTGTVLERYRYSGFGEVGFLTAAYADKSASDYQWNILHKAQMRDEGTGWYNYGYRYYSPLLGRFINRDPIWEEGGTNVYAFVLNNGINGTDLYGLTPDMDTRGRIDRSWDELMKDYSDRGLEMTEKQKKALMRGCIGLALCKLNRTNGFPEEDVNTTCYQTEKETDGTKCGPGQRKVVFAKQGKYTEPDGPKKWPDGAIPKNSVEASDGKAGYNYVTRYPTKDGFRYGWGDHAWIYGDQNFTFHDVPANDRRYPDSMWCAACVPCKGGDGSEK</sequence>
<dbReference type="RefSeq" id="WP_200350078.1">
    <property type="nucleotide sequence ID" value="NZ_BAABHZ010000005.1"/>
</dbReference>
<feature type="compositionally biased region" description="Gly residues" evidence="1">
    <location>
        <begin position="546"/>
        <end position="569"/>
    </location>
</feature>
<dbReference type="PANTHER" id="PTHR32305:SF15">
    <property type="entry name" value="PROTEIN RHSA-RELATED"/>
    <property type="match status" value="1"/>
</dbReference>